<dbReference type="Pfam" id="PF02518">
    <property type="entry name" value="HATPase_c"/>
    <property type="match status" value="2"/>
</dbReference>
<feature type="transmembrane region" description="Helical" evidence="10">
    <location>
        <begin position="341"/>
        <end position="362"/>
    </location>
</feature>
<sequence length="1051" mass="118330">MTSIKNQHILKKIAVFLLFLSVLLGLRWFWQTTFATPEHPAVRQGVLDMRGWNFERSSSIPLNGEWEFYPEALLSHQDLKQSSGIQPNYVHVPGDWRSALSNGSDSSYGYGTYRLRILVDQPLDQPYGFWIQQITASSSLEINGQVESSIGLPAEKAESYQPRAVSYTATYIAGNAEEIELLVRAANFEHPLNGGIVKAIRFGTQAAIDNERWYSIGYQLATFLILLLHALYAVLMYLFNRKQKTFLMYFFMLVFAGLSIVSDHDSLLLLWFPMGYASALKVKLLSYMLFSFFIMLLAREFSHRSISSKLFTVYLYTLGLYTAILLFAPVSLIYYTFEAKVFALLHLFPIAWATYLIGAMYIRNQPDSVFLLFAATSIVSAVVWGLLNYNLEITSVYYPIDIILSIVGFSAYGFKQYFRKAQENSILNEQLRKSDKMKDLFLANTSHELRTPLHAIINIAQSVALNEKQSLDDKSRQDMELLVTIGRQMSHMLNDLLDVVRLQNNLIQLQKEPLLMQSVAAGVISMLQLIVDNKSIEVKLEIAESMPPVLADEKRLIQILFNLLHNAFKFTEEGSVTLSATVHNGQAVIAVSDTGVGMDEGTQARIFLPYEQGEHGINEGSGIGLGLSICKQLVELHGSELTVRSESGKGSEFRFSLPLVDEASFRPEKIPLLQQMDGKKEAAVSLSVSDVFTSAWPILQSQLPSLHDGKVNILAVDDDPVNLKVLISILTAEPYNIRTATSAREALELLSTQRWDLLITDVMMPHMSGYELTRKVREHFSISELPVLLLTARNQPEDIYTGFLAGANDYVAKPVDALELKSRIWSLTTLKQSVTERLRLEAAYLQAQIHPHFLFNALNSIMALGDFDTEKMRMLGDAFTSYLRISFDFLNAGELISLSHELELIQAYLYIEKERFEERLSVNWEVEPGIDLLLPPLTIQPLIENAVRHGVLSQIKGGTVHLRISRQGNSTFFEVRDDGIGMEEEKVRSLLDLTMKNKQGIGLSNTNRRLTQMYGKGLSICSKPGEGTSVSFVIPDAAQRRSKLDEKPPRI</sequence>
<keyword evidence="7 13" id="KW-0067">ATP-binding</keyword>
<evidence type="ECO:0000313" key="14">
    <source>
        <dbReference type="Proteomes" id="UP001056500"/>
    </source>
</evidence>
<feature type="domain" description="Histidine kinase" evidence="11">
    <location>
        <begin position="939"/>
        <end position="1038"/>
    </location>
</feature>
<gene>
    <name evidence="13" type="ORF">NDK47_21905</name>
</gene>
<keyword evidence="8" id="KW-0902">Two-component regulatory system</keyword>
<dbReference type="SUPFAM" id="SSF49785">
    <property type="entry name" value="Galactose-binding domain-like"/>
    <property type="match status" value="1"/>
</dbReference>
<dbReference type="InterPro" id="IPR004358">
    <property type="entry name" value="Sig_transdc_His_kin-like_C"/>
</dbReference>
<evidence type="ECO:0000256" key="7">
    <source>
        <dbReference type="ARBA" id="ARBA00022840"/>
    </source>
</evidence>
<name>A0ABY4WMW7_9BACL</name>
<evidence type="ECO:0000256" key="1">
    <source>
        <dbReference type="ARBA" id="ARBA00000085"/>
    </source>
</evidence>
<dbReference type="Pfam" id="PF06580">
    <property type="entry name" value="His_kinase"/>
    <property type="match status" value="1"/>
</dbReference>
<dbReference type="InterPro" id="IPR003661">
    <property type="entry name" value="HisK_dim/P_dom"/>
</dbReference>
<dbReference type="InterPro" id="IPR001789">
    <property type="entry name" value="Sig_transdc_resp-reg_receiver"/>
</dbReference>
<dbReference type="EMBL" id="CP098755">
    <property type="protein sequence ID" value="USG68495.1"/>
    <property type="molecule type" value="Genomic_DNA"/>
</dbReference>
<feature type="transmembrane region" description="Helical" evidence="10">
    <location>
        <begin position="216"/>
        <end position="239"/>
    </location>
</feature>
<feature type="transmembrane region" description="Helical" evidence="10">
    <location>
        <begin position="246"/>
        <end position="272"/>
    </location>
</feature>
<dbReference type="Pfam" id="PF00072">
    <property type="entry name" value="Response_reg"/>
    <property type="match status" value="1"/>
</dbReference>
<feature type="modified residue" description="4-aspartylphosphate" evidence="9">
    <location>
        <position position="761"/>
    </location>
</feature>
<dbReference type="SUPFAM" id="SSF52172">
    <property type="entry name" value="CheY-like"/>
    <property type="match status" value="1"/>
</dbReference>
<dbReference type="PANTHER" id="PTHR43547:SF2">
    <property type="entry name" value="HYBRID SIGNAL TRANSDUCTION HISTIDINE KINASE C"/>
    <property type="match status" value="1"/>
</dbReference>
<reference evidence="13" key="1">
    <citation type="submission" date="2022-06" db="EMBL/GenBank/DDBJ databases">
        <title>Genome sequencing of Brevibacillus sp. BB3-R1.</title>
        <authorList>
            <person name="Heo J."/>
            <person name="Lee D."/>
            <person name="Won M."/>
            <person name="Han B.-H."/>
            <person name="Hong S.-B."/>
            <person name="Kwon S.-W."/>
        </authorList>
    </citation>
    <scope>NUCLEOTIDE SEQUENCE</scope>
    <source>
        <strain evidence="13">BB3-R1</strain>
    </source>
</reference>
<keyword evidence="10" id="KW-0472">Membrane</keyword>
<evidence type="ECO:0000256" key="5">
    <source>
        <dbReference type="ARBA" id="ARBA00022741"/>
    </source>
</evidence>
<feature type="transmembrane region" description="Helical" evidence="10">
    <location>
        <begin position="369"/>
        <end position="389"/>
    </location>
</feature>
<evidence type="ECO:0000256" key="9">
    <source>
        <dbReference type="PROSITE-ProRule" id="PRU00169"/>
    </source>
</evidence>
<dbReference type="CDD" id="cd16922">
    <property type="entry name" value="HATPase_EvgS-ArcB-TorS-like"/>
    <property type="match status" value="1"/>
</dbReference>
<dbReference type="Pfam" id="PF07695">
    <property type="entry name" value="7TMR-DISM_7TM"/>
    <property type="match status" value="1"/>
</dbReference>
<dbReference type="SMART" id="SM00387">
    <property type="entry name" value="HATPase_c"/>
    <property type="match status" value="2"/>
</dbReference>
<dbReference type="SMART" id="SM00448">
    <property type="entry name" value="REC"/>
    <property type="match status" value="1"/>
</dbReference>
<evidence type="ECO:0000259" key="11">
    <source>
        <dbReference type="PROSITE" id="PS50109"/>
    </source>
</evidence>
<dbReference type="PANTHER" id="PTHR43547">
    <property type="entry name" value="TWO-COMPONENT HISTIDINE KINASE"/>
    <property type="match status" value="1"/>
</dbReference>
<evidence type="ECO:0000256" key="10">
    <source>
        <dbReference type="SAM" id="Phobius"/>
    </source>
</evidence>
<evidence type="ECO:0000256" key="2">
    <source>
        <dbReference type="ARBA" id="ARBA00012438"/>
    </source>
</evidence>
<dbReference type="InterPro" id="IPR036097">
    <property type="entry name" value="HisK_dim/P_sf"/>
</dbReference>
<keyword evidence="3 9" id="KW-0597">Phosphoprotein</keyword>
<dbReference type="PROSITE" id="PS50110">
    <property type="entry name" value="RESPONSE_REGULATORY"/>
    <property type="match status" value="1"/>
</dbReference>
<feature type="transmembrane region" description="Helical" evidence="10">
    <location>
        <begin position="313"/>
        <end position="335"/>
    </location>
</feature>
<dbReference type="PROSITE" id="PS50109">
    <property type="entry name" value="HIS_KIN"/>
    <property type="match status" value="2"/>
</dbReference>
<dbReference type="Gene3D" id="3.30.565.10">
    <property type="entry name" value="Histidine kinase-like ATPase, C-terminal domain"/>
    <property type="match status" value="2"/>
</dbReference>
<feature type="transmembrane region" description="Helical" evidence="10">
    <location>
        <begin position="284"/>
        <end position="301"/>
    </location>
</feature>
<dbReference type="InterPro" id="IPR003594">
    <property type="entry name" value="HATPase_dom"/>
</dbReference>
<keyword evidence="10" id="KW-1133">Transmembrane helix</keyword>
<dbReference type="InterPro" id="IPR011623">
    <property type="entry name" value="7TMR_DISM_rcpt_extracell_dom1"/>
</dbReference>
<evidence type="ECO:0000256" key="6">
    <source>
        <dbReference type="ARBA" id="ARBA00022777"/>
    </source>
</evidence>
<keyword evidence="5" id="KW-0547">Nucleotide-binding</keyword>
<dbReference type="Gene3D" id="3.40.50.2300">
    <property type="match status" value="1"/>
</dbReference>
<evidence type="ECO:0000256" key="8">
    <source>
        <dbReference type="ARBA" id="ARBA00023012"/>
    </source>
</evidence>
<evidence type="ECO:0000259" key="12">
    <source>
        <dbReference type="PROSITE" id="PS50110"/>
    </source>
</evidence>
<dbReference type="CDD" id="cd00082">
    <property type="entry name" value="HisKA"/>
    <property type="match status" value="1"/>
</dbReference>
<dbReference type="InterPro" id="IPR008979">
    <property type="entry name" value="Galactose-bd-like_sf"/>
</dbReference>
<proteinExistence type="predicted"/>
<dbReference type="Pfam" id="PF00512">
    <property type="entry name" value="HisKA"/>
    <property type="match status" value="1"/>
</dbReference>
<dbReference type="InterPro" id="IPR011006">
    <property type="entry name" value="CheY-like_superfamily"/>
</dbReference>
<feature type="domain" description="Response regulatory" evidence="12">
    <location>
        <begin position="712"/>
        <end position="828"/>
    </location>
</feature>
<organism evidence="13 14">
    <name type="scientific">Brevibacillus ruminantium</name>
    <dbReference type="NCBI Taxonomy" id="2950604"/>
    <lineage>
        <taxon>Bacteria</taxon>
        <taxon>Bacillati</taxon>
        <taxon>Bacillota</taxon>
        <taxon>Bacilli</taxon>
        <taxon>Bacillales</taxon>
        <taxon>Paenibacillaceae</taxon>
        <taxon>Brevibacillus</taxon>
    </lineage>
</organism>
<dbReference type="GO" id="GO:0005524">
    <property type="term" value="F:ATP binding"/>
    <property type="evidence" value="ECO:0007669"/>
    <property type="project" value="UniProtKB-KW"/>
</dbReference>
<keyword evidence="6" id="KW-0418">Kinase</keyword>
<keyword evidence="4" id="KW-0808">Transferase</keyword>
<evidence type="ECO:0000256" key="3">
    <source>
        <dbReference type="ARBA" id="ARBA00022553"/>
    </source>
</evidence>
<dbReference type="EC" id="2.7.13.3" evidence="2"/>
<evidence type="ECO:0000256" key="4">
    <source>
        <dbReference type="ARBA" id="ARBA00022679"/>
    </source>
</evidence>
<accession>A0ABY4WMW7</accession>
<dbReference type="Proteomes" id="UP001056500">
    <property type="component" value="Chromosome"/>
</dbReference>
<dbReference type="SMART" id="SM00388">
    <property type="entry name" value="HisKA"/>
    <property type="match status" value="1"/>
</dbReference>
<protein>
    <recommendedName>
        <fullName evidence="2">histidine kinase</fullName>
        <ecNumber evidence="2">2.7.13.3</ecNumber>
    </recommendedName>
</protein>
<dbReference type="InterPro" id="IPR036890">
    <property type="entry name" value="HATPase_C_sf"/>
</dbReference>
<dbReference type="PRINTS" id="PR00344">
    <property type="entry name" value="BCTRLSENSOR"/>
</dbReference>
<keyword evidence="14" id="KW-1185">Reference proteome</keyword>
<dbReference type="SUPFAM" id="SSF55874">
    <property type="entry name" value="ATPase domain of HSP90 chaperone/DNA topoisomerase II/histidine kinase"/>
    <property type="match status" value="2"/>
</dbReference>
<dbReference type="Gene3D" id="1.10.287.130">
    <property type="match status" value="1"/>
</dbReference>
<comment type="catalytic activity">
    <reaction evidence="1">
        <text>ATP + protein L-histidine = ADP + protein N-phospho-L-histidine.</text>
        <dbReference type="EC" id="2.7.13.3"/>
    </reaction>
</comment>
<feature type="domain" description="Histidine kinase" evidence="11">
    <location>
        <begin position="444"/>
        <end position="661"/>
    </location>
</feature>
<dbReference type="SUPFAM" id="SSF47384">
    <property type="entry name" value="Homodimeric domain of signal transducing histidine kinase"/>
    <property type="match status" value="1"/>
</dbReference>
<dbReference type="InterPro" id="IPR010559">
    <property type="entry name" value="Sig_transdc_His_kin_internal"/>
</dbReference>
<dbReference type="InterPro" id="IPR005467">
    <property type="entry name" value="His_kinase_dom"/>
</dbReference>
<keyword evidence="10" id="KW-0812">Transmembrane</keyword>
<evidence type="ECO:0000313" key="13">
    <source>
        <dbReference type="EMBL" id="USG68495.1"/>
    </source>
</evidence>